<evidence type="ECO:0000313" key="2">
    <source>
        <dbReference type="Proteomes" id="UP001189624"/>
    </source>
</evidence>
<dbReference type="Gramene" id="rna-AYBTSS11_LOCUS20387">
    <property type="protein sequence ID" value="CAJ1964571.1"/>
    <property type="gene ID" value="gene-AYBTSS11_LOCUS20387"/>
</dbReference>
<proteinExistence type="predicted"/>
<keyword evidence="2" id="KW-1185">Reference proteome</keyword>
<organism evidence="1 2">
    <name type="scientific">Sphenostylis stenocarpa</name>
    <dbReference type="NCBI Taxonomy" id="92480"/>
    <lineage>
        <taxon>Eukaryota</taxon>
        <taxon>Viridiplantae</taxon>
        <taxon>Streptophyta</taxon>
        <taxon>Embryophyta</taxon>
        <taxon>Tracheophyta</taxon>
        <taxon>Spermatophyta</taxon>
        <taxon>Magnoliopsida</taxon>
        <taxon>eudicotyledons</taxon>
        <taxon>Gunneridae</taxon>
        <taxon>Pentapetalae</taxon>
        <taxon>rosids</taxon>
        <taxon>fabids</taxon>
        <taxon>Fabales</taxon>
        <taxon>Fabaceae</taxon>
        <taxon>Papilionoideae</taxon>
        <taxon>50 kb inversion clade</taxon>
        <taxon>NPAAA clade</taxon>
        <taxon>indigoferoid/millettioid clade</taxon>
        <taxon>Phaseoleae</taxon>
        <taxon>Sphenostylis</taxon>
    </lineage>
</organism>
<sequence length="72" mass="8171">MEEMEARMKVYVLGVREEIGRRVRKWERNKWANGGSCVGERGNEGEGEGIKVDDDWICDNRGWVLGDTGDIG</sequence>
<name>A0AA86VPZ2_9FABA</name>
<dbReference type="AlphaFoldDB" id="A0AA86VPZ2"/>
<protein>
    <submittedName>
        <fullName evidence="1">Uncharacterized protein</fullName>
    </submittedName>
</protein>
<gene>
    <name evidence="1" type="ORF">AYBTSS11_LOCUS20387</name>
</gene>
<reference evidence="1" key="1">
    <citation type="submission" date="2023-10" db="EMBL/GenBank/DDBJ databases">
        <authorList>
            <person name="Domelevo Entfellner J.-B."/>
        </authorList>
    </citation>
    <scope>NUCLEOTIDE SEQUENCE</scope>
</reference>
<accession>A0AA86VPZ2</accession>
<evidence type="ECO:0000313" key="1">
    <source>
        <dbReference type="EMBL" id="CAJ1964571.1"/>
    </source>
</evidence>
<dbReference type="EMBL" id="OY731403">
    <property type="protein sequence ID" value="CAJ1964571.1"/>
    <property type="molecule type" value="Genomic_DNA"/>
</dbReference>
<dbReference type="Proteomes" id="UP001189624">
    <property type="component" value="Chromosome 6"/>
</dbReference>